<feature type="compositionally biased region" description="Low complexity" evidence="1">
    <location>
        <begin position="346"/>
        <end position="363"/>
    </location>
</feature>
<dbReference type="eggNOG" id="ENOG5030VN0">
    <property type="taxonomic scope" value="Bacteria"/>
</dbReference>
<name>M1P1G0_9CORY</name>
<keyword evidence="4" id="KW-1185">Reference proteome</keyword>
<proteinExistence type="predicted"/>
<dbReference type="HOGENOM" id="CLU_037731_0_0_11"/>
<evidence type="ECO:0000313" key="3">
    <source>
        <dbReference type="EMBL" id="AGF73635.1"/>
    </source>
</evidence>
<evidence type="ECO:0000313" key="4">
    <source>
        <dbReference type="Proteomes" id="UP000011723"/>
    </source>
</evidence>
<evidence type="ECO:0000256" key="1">
    <source>
        <dbReference type="SAM" id="MobiDB-lite"/>
    </source>
</evidence>
<dbReference type="PATRIC" id="fig|1121362.3.peg.2683"/>
<feature type="region of interest" description="Disordered" evidence="1">
    <location>
        <begin position="316"/>
        <end position="363"/>
    </location>
</feature>
<feature type="region of interest" description="Disordered" evidence="1">
    <location>
        <begin position="41"/>
        <end position="66"/>
    </location>
</feature>
<dbReference type="KEGG" id="chn:A605_13195"/>
<dbReference type="EMBL" id="CP003697">
    <property type="protein sequence ID" value="AGF73635.1"/>
    <property type="molecule type" value="Genomic_DNA"/>
</dbReference>
<accession>M1P1G0</accession>
<evidence type="ECO:0000259" key="2">
    <source>
        <dbReference type="Pfam" id="PF13845"/>
    </source>
</evidence>
<dbReference type="InterPro" id="IPR026004">
    <property type="entry name" value="Septum_form"/>
</dbReference>
<dbReference type="RefSeq" id="WP_015402049.1">
    <property type="nucleotide sequence ID" value="NC_020302.1"/>
</dbReference>
<dbReference type="OrthoDB" id="4266126at2"/>
<dbReference type="AlphaFoldDB" id="M1P1G0"/>
<feature type="domain" description="Septum formation-related" evidence="2">
    <location>
        <begin position="78"/>
        <end position="302"/>
    </location>
</feature>
<dbReference type="Pfam" id="PF13845">
    <property type="entry name" value="Septum_form"/>
    <property type="match status" value="1"/>
</dbReference>
<organism evidence="3 4">
    <name type="scientific">Corynebacterium halotolerans YIM 70093 = DSM 44683</name>
    <dbReference type="NCBI Taxonomy" id="1121362"/>
    <lineage>
        <taxon>Bacteria</taxon>
        <taxon>Bacillati</taxon>
        <taxon>Actinomycetota</taxon>
        <taxon>Actinomycetes</taxon>
        <taxon>Mycobacteriales</taxon>
        <taxon>Corynebacteriaceae</taxon>
        <taxon>Corynebacterium</taxon>
    </lineage>
</organism>
<sequence>MTSRGFWRPARSATAVRTGLVAALAATVAVGAYGYVSNGDGSNLANGTGTTTSAPTTGPGDDSAEDAAIAPFTTADVGACLTWDIDAEGEVSNFEQASCDEPHRFEVSARENLGAYPSSEFGSDAPIPDLTRQAQLREELCHTPTIRYLDGRFDPIGRYSIAPILPSPEAWEAGDRTMLCGLQSTDPDGVPMLTEGRVAEQDQARVAQPGECVFVDNSRALRIVDCTEDHHMETTAVVDLLPVFPDGVPSVEDQDAHLADVCTQAAMDYLGSEEALYQSTLQPYWGTIPQASWIGGSHSVNCSLVHASESGGFSVLNGSAQAGREGFTIDGNPPPPQPERNPLRSEGQNPAAPAPAAEAQPGA</sequence>
<protein>
    <recommendedName>
        <fullName evidence="2">Septum formation-related domain-containing protein</fullName>
    </recommendedName>
</protein>
<dbReference type="STRING" id="1121362.A605_13195"/>
<reference evidence="3 4" key="1">
    <citation type="journal article" date="2012" name="Stand. Genomic Sci.">
        <title>Genome sequence of the halotolerant bacterium Corynebacterium halotolerans type strain YIM 70093(T) (= DSM 44683(T)).</title>
        <authorList>
            <person name="Ruckert C."/>
            <person name="Albersmeier A."/>
            <person name="Al-Dilaimi A."/>
            <person name="Niehaus K."/>
            <person name="Szczepanowski R."/>
            <person name="Kalinowski J."/>
        </authorList>
    </citation>
    <scope>NUCLEOTIDE SEQUENCE [LARGE SCALE GENOMIC DNA]</scope>
    <source>
        <strain evidence="3">YIM 70093</strain>
    </source>
</reference>
<dbReference type="Proteomes" id="UP000011723">
    <property type="component" value="Chromosome"/>
</dbReference>
<gene>
    <name evidence="3" type="ORF">A605_13195</name>
</gene>
<feature type="compositionally biased region" description="Low complexity" evidence="1">
    <location>
        <begin position="47"/>
        <end position="60"/>
    </location>
</feature>